<evidence type="ECO:0000256" key="10">
    <source>
        <dbReference type="SAM" id="SignalP"/>
    </source>
</evidence>
<accession>A0AAW4NMZ5</accession>
<dbReference type="GO" id="GO:0055085">
    <property type="term" value="P:transmembrane transport"/>
    <property type="evidence" value="ECO:0007669"/>
    <property type="project" value="InterPro"/>
</dbReference>
<keyword evidence="9" id="KW-0472">Membrane</keyword>
<proteinExistence type="inferred from homology"/>
<dbReference type="Pfam" id="PF03544">
    <property type="entry name" value="TonB_C"/>
    <property type="match status" value="1"/>
</dbReference>
<evidence type="ECO:0000256" key="5">
    <source>
        <dbReference type="ARBA" id="ARBA00022519"/>
    </source>
</evidence>
<dbReference type="EMBL" id="JAHXRF010000014">
    <property type="protein sequence ID" value="MBW4866286.1"/>
    <property type="molecule type" value="Genomic_DNA"/>
</dbReference>
<keyword evidence="4" id="KW-1003">Cell membrane</keyword>
<sequence length="137" mass="15549">MKTRKNVSLKVALMMFVLLFSFMTSTAQTKKNDMLFSVVEVMPQYPGGQIAMMKYIMENMKYPEQAMKKGIQGRVAVSFIVEKDGSISNVRPIHSVHTLLDKEAVRVVKSMPKWSPGKQNGKPVRVQLIVPIMFKLN</sequence>
<keyword evidence="8" id="KW-1133">Transmembrane helix</keyword>
<keyword evidence="3" id="KW-0813">Transport</keyword>
<comment type="caution">
    <text evidence="12">The sequence shown here is derived from an EMBL/GenBank/DDBJ whole genome shotgun (WGS) entry which is preliminary data.</text>
</comment>
<dbReference type="GO" id="GO:0031992">
    <property type="term" value="F:energy transducer activity"/>
    <property type="evidence" value="ECO:0007669"/>
    <property type="project" value="TreeGrafter"/>
</dbReference>
<organism evidence="12 13">
    <name type="scientific">Segatella salivae</name>
    <dbReference type="NCBI Taxonomy" id="228604"/>
    <lineage>
        <taxon>Bacteria</taxon>
        <taxon>Pseudomonadati</taxon>
        <taxon>Bacteroidota</taxon>
        <taxon>Bacteroidia</taxon>
        <taxon>Bacteroidales</taxon>
        <taxon>Prevotellaceae</taxon>
        <taxon>Segatella</taxon>
    </lineage>
</organism>
<dbReference type="InterPro" id="IPR006260">
    <property type="entry name" value="TonB/TolA_C"/>
</dbReference>
<evidence type="ECO:0000256" key="2">
    <source>
        <dbReference type="ARBA" id="ARBA00006555"/>
    </source>
</evidence>
<dbReference type="GO" id="GO:0098797">
    <property type="term" value="C:plasma membrane protein complex"/>
    <property type="evidence" value="ECO:0007669"/>
    <property type="project" value="TreeGrafter"/>
</dbReference>
<comment type="similarity">
    <text evidence="2">Belongs to the TonB family.</text>
</comment>
<evidence type="ECO:0000259" key="11">
    <source>
        <dbReference type="PROSITE" id="PS52015"/>
    </source>
</evidence>
<dbReference type="PANTHER" id="PTHR33446">
    <property type="entry name" value="PROTEIN TONB-RELATED"/>
    <property type="match status" value="1"/>
</dbReference>
<feature type="signal peptide" evidence="10">
    <location>
        <begin position="1"/>
        <end position="27"/>
    </location>
</feature>
<dbReference type="FunFam" id="3.30.1150.10:FF:000002">
    <property type="entry name" value="Energy transducer TonB"/>
    <property type="match status" value="1"/>
</dbReference>
<feature type="domain" description="TonB C-terminal" evidence="11">
    <location>
        <begin position="47"/>
        <end position="137"/>
    </location>
</feature>
<comment type="subcellular location">
    <subcellularLocation>
        <location evidence="1">Cell inner membrane</location>
        <topology evidence="1">Single-pass membrane protein</topology>
        <orientation evidence="1">Periplasmic side</orientation>
    </subcellularLocation>
</comment>
<feature type="chain" id="PRO_5043935585" evidence="10">
    <location>
        <begin position="28"/>
        <end position="137"/>
    </location>
</feature>
<keyword evidence="5" id="KW-0997">Cell inner membrane</keyword>
<evidence type="ECO:0000256" key="9">
    <source>
        <dbReference type="ARBA" id="ARBA00023136"/>
    </source>
</evidence>
<dbReference type="Proteomes" id="UP001196873">
    <property type="component" value="Unassembled WGS sequence"/>
</dbReference>
<dbReference type="GO" id="GO:0015031">
    <property type="term" value="P:protein transport"/>
    <property type="evidence" value="ECO:0007669"/>
    <property type="project" value="UniProtKB-KW"/>
</dbReference>
<evidence type="ECO:0000256" key="4">
    <source>
        <dbReference type="ARBA" id="ARBA00022475"/>
    </source>
</evidence>
<evidence type="ECO:0000256" key="3">
    <source>
        <dbReference type="ARBA" id="ARBA00022448"/>
    </source>
</evidence>
<dbReference type="AlphaFoldDB" id="A0AAW4NMZ5"/>
<dbReference type="PROSITE" id="PS52015">
    <property type="entry name" value="TONB_CTD"/>
    <property type="match status" value="1"/>
</dbReference>
<reference evidence="12" key="1">
    <citation type="submission" date="2021-07" db="EMBL/GenBank/DDBJ databases">
        <title>Genomic diversity and antimicrobial resistance of Prevotella spp. isolated from chronic lung disease airways.</title>
        <authorList>
            <person name="Webb K.A."/>
            <person name="Olagoke O.S."/>
            <person name="Baird T."/>
            <person name="Neill J."/>
            <person name="Pham A."/>
            <person name="Wells T.J."/>
            <person name="Ramsay K.A."/>
            <person name="Bell S.C."/>
            <person name="Sarovich D.S."/>
            <person name="Price E.P."/>
        </authorList>
    </citation>
    <scope>NUCLEOTIDE SEQUENCE</scope>
    <source>
        <strain evidence="12">SCHI0047.S.3</strain>
    </source>
</reference>
<evidence type="ECO:0000256" key="1">
    <source>
        <dbReference type="ARBA" id="ARBA00004383"/>
    </source>
</evidence>
<name>A0AAW4NMZ5_9BACT</name>
<dbReference type="NCBIfam" id="TIGR01352">
    <property type="entry name" value="tonB_Cterm"/>
    <property type="match status" value="1"/>
</dbReference>
<keyword evidence="10" id="KW-0732">Signal</keyword>
<evidence type="ECO:0000256" key="6">
    <source>
        <dbReference type="ARBA" id="ARBA00022692"/>
    </source>
</evidence>
<evidence type="ECO:0000313" key="12">
    <source>
        <dbReference type="EMBL" id="MBW4866286.1"/>
    </source>
</evidence>
<dbReference type="InterPro" id="IPR051045">
    <property type="entry name" value="TonB-dependent_transducer"/>
</dbReference>
<keyword evidence="7" id="KW-0653">Protein transport</keyword>
<dbReference type="RefSeq" id="WP_219426243.1">
    <property type="nucleotide sequence ID" value="NZ_JABZVO010000018.1"/>
</dbReference>
<evidence type="ECO:0000256" key="7">
    <source>
        <dbReference type="ARBA" id="ARBA00022927"/>
    </source>
</evidence>
<dbReference type="PANTHER" id="PTHR33446:SF2">
    <property type="entry name" value="PROTEIN TONB"/>
    <property type="match status" value="1"/>
</dbReference>
<evidence type="ECO:0000256" key="8">
    <source>
        <dbReference type="ARBA" id="ARBA00022989"/>
    </source>
</evidence>
<gene>
    <name evidence="12" type="ORF">KZY68_09775</name>
</gene>
<keyword evidence="6" id="KW-0812">Transmembrane</keyword>
<dbReference type="InterPro" id="IPR037682">
    <property type="entry name" value="TonB_C"/>
</dbReference>
<evidence type="ECO:0000313" key="13">
    <source>
        <dbReference type="Proteomes" id="UP001196873"/>
    </source>
</evidence>
<protein>
    <submittedName>
        <fullName evidence="12">Energy transducer TonB</fullName>
    </submittedName>
</protein>